<organism evidence="2">
    <name type="scientific">Powellomyces hirtus</name>
    <dbReference type="NCBI Taxonomy" id="109895"/>
    <lineage>
        <taxon>Eukaryota</taxon>
        <taxon>Fungi</taxon>
        <taxon>Fungi incertae sedis</taxon>
        <taxon>Chytridiomycota</taxon>
        <taxon>Chytridiomycota incertae sedis</taxon>
        <taxon>Chytridiomycetes</taxon>
        <taxon>Spizellomycetales</taxon>
        <taxon>Powellomycetaceae</taxon>
        <taxon>Powellomyces</taxon>
    </lineage>
</organism>
<sequence length="117" mass="13225">MDSNHVKEGYMISSTLLTQEELASGSSLPLPGSYLTPVYVYSSSTFELIHTYRTLSAAAKAYDVDPSTIRRYIDTRHNWRSSLIFSYLPLGPTELSAYREPGRTAPKPYYVYSSLTR</sequence>
<evidence type="ECO:0000313" key="2">
    <source>
        <dbReference type="EMBL" id="QCQ69093.1"/>
    </source>
</evidence>
<dbReference type="SMART" id="SM00497">
    <property type="entry name" value="IENR1"/>
    <property type="match status" value="1"/>
</dbReference>
<dbReference type="EMBL" id="MK292693">
    <property type="protein sequence ID" value="QCQ69093.1"/>
    <property type="molecule type" value="Genomic_DNA"/>
</dbReference>
<dbReference type="Pfam" id="PF07453">
    <property type="entry name" value="NUMOD1"/>
    <property type="match status" value="1"/>
</dbReference>
<dbReference type="GO" id="GO:0004519">
    <property type="term" value="F:endonuclease activity"/>
    <property type="evidence" value="ECO:0007669"/>
    <property type="project" value="UniProtKB-KW"/>
</dbReference>
<evidence type="ECO:0000259" key="1">
    <source>
        <dbReference type="Pfam" id="PF07453"/>
    </source>
</evidence>
<dbReference type="InterPro" id="IPR003647">
    <property type="entry name" value="Intron_nuc_1_rpt"/>
</dbReference>
<name>A0A4P8NPA4_9FUNG</name>
<proteinExistence type="predicted"/>
<keyword evidence="2" id="KW-0540">Nuclease</keyword>
<keyword evidence="2" id="KW-0378">Hydrolase</keyword>
<dbReference type="AlphaFoldDB" id="A0A4P8NPA4"/>
<keyword evidence="2" id="KW-0496">Mitochondrion</keyword>
<gene>
    <name evidence="2" type="primary">orf117</name>
</gene>
<geneLocation type="mitochondrion" evidence="2"/>
<feature type="domain" description="Nuclease-associated modular DNA-binding 1" evidence="1">
    <location>
        <begin position="36"/>
        <end position="73"/>
    </location>
</feature>
<dbReference type="InterPro" id="IPR010896">
    <property type="entry name" value="NUMOD1"/>
</dbReference>
<accession>A0A4P8NPA4</accession>
<protein>
    <submittedName>
        <fullName evidence="2">Homing endonuclease</fullName>
    </submittedName>
</protein>
<keyword evidence="2" id="KW-0255">Endonuclease</keyword>
<reference evidence="2" key="1">
    <citation type="journal article" date="2018" name="BMC Evol. Biol.">
        <title>The linear mitochondrial genome of the quarantine chytrid Synchytrium endobioticum; insights into the evolution and recent history of an obligate biotrophic plant pathogen.</title>
        <authorList>
            <person name="van de Vossenberg B.T.L.H."/>
            <person name="Brankovics B."/>
            <person name="Nguyen H.D.T."/>
            <person name="van Gent-Pelzer M.P.E."/>
            <person name="Smith D."/>
            <person name="Dadej K."/>
            <person name="Przetakiewicz J."/>
            <person name="Kreuze J.F."/>
            <person name="Boerma M."/>
            <person name="van Leeuwen G.C.M."/>
            <person name="Andre Levesque C."/>
            <person name="van der Lee T.A.J."/>
        </authorList>
    </citation>
    <scope>NUCLEOTIDE SEQUENCE</scope>
    <source>
        <strain evidence="2">CBS 809.83</strain>
    </source>
</reference>